<keyword evidence="1" id="KW-0732">Signal</keyword>
<keyword evidence="3" id="KW-1185">Reference proteome</keyword>
<feature type="signal peptide" evidence="1">
    <location>
        <begin position="1"/>
        <end position="22"/>
    </location>
</feature>
<dbReference type="AlphaFoldDB" id="A0AA38W3N1"/>
<sequence>MLSTTLIFKVLLAISSISLAAAAPAEYRMQPRVMVRPGHLEILKLRASTPVNPAAVTDTHCLDRTRKIVFHDENVAELSICGGIAGSVTKCGGAPTSTTGTSGTAQFVLSAVEKDATINISKGRWEQCVRAARAVCPTGSIKATCVGGASSGDVSFTLDTPRETLDL</sequence>
<name>A0AA38W3N1_9PEZI</name>
<dbReference type="EMBL" id="JANBVN010000009">
    <property type="protein sequence ID" value="KAJ9164765.1"/>
    <property type="molecule type" value="Genomic_DNA"/>
</dbReference>
<accession>A0AA38W3N1</accession>
<reference evidence="2" key="1">
    <citation type="submission" date="2022-07" db="EMBL/GenBank/DDBJ databases">
        <title>Fungi with potential for degradation of polypropylene.</title>
        <authorList>
            <person name="Gostincar C."/>
        </authorList>
    </citation>
    <scope>NUCLEOTIDE SEQUENCE</scope>
    <source>
        <strain evidence="2">EXF-13287</strain>
    </source>
</reference>
<evidence type="ECO:0000313" key="2">
    <source>
        <dbReference type="EMBL" id="KAJ9164765.1"/>
    </source>
</evidence>
<organism evidence="2 3">
    <name type="scientific">Coniochaeta hoffmannii</name>
    <dbReference type="NCBI Taxonomy" id="91930"/>
    <lineage>
        <taxon>Eukaryota</taxon>
        <taxon>Fungi</taxon>
        <taxon>Dikarya</taxon>
        <taxon>Ascomycota</taxon>
        <taxon>Pezizomycotina</taxon>
        <taxon>Sordariomycetes</taxon>
        <taxon>Sordariomycetidae</taxon>
        <taxon>Coniochaetales</taxon>
        <taxon>Coniochaetaceae</taxon>
        <taxon>Coniochaeta</taxon>
    </lineage>
</organism>
<proteinExistence type="predicted"/>
<evidence type="ECO:0000313" key="3">
    <source>
        <dbReference type="Proteomes" id="UP001174691"/>
    </source>
</evidence>
<feature type="chain" id="PRO_5041373337" evidence="1">
    <location>
        <begin position="23"/>
        <end position="167"/>
    </location>
</feature>
<protein>
    <submittedName>
        <fullName evidence="2">Uncharacterized protein</fullName>
    </submittedName>
</protein>
<comment type="caution">
    <text evidence="2">The sequence shown here is derived from an EMBL/GenBank/DDBJ whole genome shotgun (WGS) entry which is preliminary data.</text>
</comment>
<evidence type="ECO:0000256" key="1">
    <source>
        <dbReference type="SAM" id="SignalP"/>
    </source>
</evidence>
<dbReference type="Proteomes" id="UP001174691">
    <property type="component" value="Unassembled WGS sequence"/>
</dbReference>
<gene>
    <name evidence="2" type="ORF">NKR19_g1005</name>
</gene>